<dbReference type="InterPro" id="IPR029063">
    <property type="entry name" value="SAM-dependent_MTases_sf"/>
</dbReference>
<dbReference type="Pfam" id="PF03492">
    <property type="entry name" value="Methyltransf_7"/>
    <property type="match status" value="1"/>
</dbReference>
<keyword evidence="1" id="KW-0808">Transferase</keyword>
<comment type="caution">
    <text evidence="1">The sequence shown here is derived from an EMBL/GenBank/DDBJ whole genome shotgun (WGS) entry which is preliminary data.</text>
</comment>
<dbReference type="GO" id="GO:0008168">
    <property type="term" value="F:methyltransferase activity"/>
    <property type="evidence" value="ECO:0007669"/>
    <property type="project" value="UniProtKB-KW"/>
</dbReference>
<dbReference type="AlphaFoldDB" id="A0A315AMH6"/>
<dbReference type="EMBL" id="PJQY01000227">
    <property type="protein sequence ID" value="PQQ15536.1"/>
    <property type="molecule type" value="Genomic_DNA"/>
</dbReference>
<keyword evidence="1" id="KW-0489">Methyltransferase</keyword>
<evidence type="ECO:0000313" key="1">
    <source>
        <dbReference type="EMBL" id="PQQ15536.1"/>
    </source>
</evidence>
<reference evidence="1 2" key="1">
    <citation type="submission" date="2018-02" db="EMBL/GenBank/DDBJ databases">
        <title>Draft genome of wild Prunus yedoensis var. nudiflora.</title>
        <authorList>
            <person name="Baek S."/>
            <person name="Kim J.-H."/>
            <person name="Choi K."/>
            <person name="Kim G.-B."/>
            <person name="Cho A."/>
            <person name="Jang H."/>
            <person name="Shin C.-H."/>
            <person name="Yu H.-J."/>
            <person name="Mun J.-H."/>
        </authorList>
    </citation>
    <scope>NUCLEOTIDE SEQUENCE [LARGE SCALE GENOMIC DNA]</scope>
    <source>
        <strain evidence="2">cv. Jeju island</strain>
        <tissue evidence="1">Leaf</tissue>
    </source>
</reference>
<protein>
    <submittedName>
        <fullName evidence="1">Putative S-adenosylmethionine-dependent methyltransferase</fullName>
    </submittedName>
</protein>
<organism evidence="1 2">
    <name type="scientific">Prunus yedoensis var. nudiflora</name>
    <dbReference type="NCBI Taxonomy" id="2094558"/>
    <lineage>
        <taxon>Eukaryota</taxon>
        <taxon>Viridiplantae</taxon>
        <taxon>Streptophyta</taxon>
        <taxon>Embryophyta</taxon>
        <taxon>Tracheophyta</taxon>
        <taxon>Spermatophyta</taxon>
        <taxon>Magnoliopsida</taxon>
        <taxon>eudicotyledons</taxon>
        <taxon>Gunneridae</taxon>
        <taxon>Pentapetalae</taxon>
        <taxon>rosids</taxon>
        <taxon>fabids</taxon>
        <taxon>Rosales</taxon>
        <taxon>Rosaceae</taxon>
        <taxon>Amygdaloideae</taxon>
        <taxon>Amygdaleae</taxon>
        <taxon>Prunus</taxon>
    </lineage>
</organism>
<sequence length="62" mass="6813">MECFLHARAQEIVYGGLMALIIPGRPDGTSDSDAPANMNFELLGSYLMDLARELSNDQLLKV</sequence>
<proteinExistence type="predicted"/>
<dbReference type="SUPFAM" id="SSF53335">
    <property type="entry name" value="S-adenosyl-L-methionine-dependent methyltransferases"/>
    <property type="match status" value="1"/>
</dbReference>
<dbReference type="Proteomes" id="UP000250321">
    <property type="component" value="Unassembled WGS sequence"/>
</dbReference>
<dbReference type="Gene3D" id="3.40.50.150">
    <property type="entry name" value="Vaccinia Virus protein VP39"/>
    <property type="match status" value="1"/>
</dbReference>
<dbReference type="OrthoDB" id="1165372at2759"/>
<gene>
    <name evidence="1" type="ORF">Pyn_28929</name>
</gene>
<evidence type="ECO:0000313" key="2">
    <source>
        <dbReference type="Proteomes" id="UP000250321"/>
    </source>
</evidence>
<accession>A0A315AMH6</accession>
<dbReference type="InterPro" id="IPR005299">
    <property type="entry name" value="MeTrfase_7"/>
</dbReference>
<keyword evidence="2" id="KW-1185">Reference proteome</keyword>
<name>A0A315AMH6_PRUYE</name>
<dbReference type="GO" id="GO:0032259">
    <property type="term" value="P:methylation"/>
    <property type="evidence" value="ECO:0007669"/>
    <property type="project" value="UniProtKB-KW"/>
</dbReference>